<dbReference type="EMBL" id="CM023485">
    <property type="protein sequence ID" value="KAH6930586.1"/>
    <property type="molecule type" value="Genomic_DNA"/>
</dbReference>
<name>A0ACB7S6M2_HYAAI</name>
<reference evidence="1" key="1">
    <citation type="submission" date="2020-05" db="EMBL/GenBank/DDBJ databases">
        <title>Large-scale comparative analyses of tick genomes elucidate their genetic diversity and vector capacities.</title>
        <authorList>
            <person name="Jia N."/>
            <person name="Wang J."/>
            <person name="Shi W."/>
            <person name="Du L."/>
            <person name="Sun Y."/>
            <person name="Zhan W."/>
            <person name="Jiang J."/>
            <person name="Wang Q."/>
            <person name="Zhang B."/>
            <person name="Ji P."/>
            <person name="Sakyi L.B."/>
            <person name="Cui X."/>
            <person name="Yuan T."/>
            <person name="Jiang B."/>
            <person name="Yang W."/>
            <person name="Lam T.T.-Y."/>
            <person name="Chang Q."/>
            <person name="Ding S."/>
            <person name="Wang X."/>
            <person name="Zhu J."/>
            <person name="Ruan X."/>
            <person name="Zhao L."/>
            <person name="Wei J."/>
            <person name="Que T."/>
            <person name="Du C."/>
            <person name="Cheng J."/>
            <person name="Dai P."/>
            <person name="Han X."/>
            <person name="Huang E."/>
            <person name="Gao Y."/>
            <person name="Liu J."/>
            <person name="Shao H."/>
            <person name="Ye R."/>
            <person name="Li L."/>
            <person name="Wei W."/>
            <person name="Wang X."/>
            <person name="Wang C."/>
            <person name="Yang T."/>
            <person name="Huo Q."/>
            <person name="Li W."/>
            <person name="Guo W."/>
            <person name="Chen H."/>
            <person name="Zhou L."/>
            <person name="Ni X."/>
            <person name="Tian J."/>
            <person name="Zhou Y."/>
            <person name="Sheng Y."/>
            <person name="Liu T."/>
            <person name="Pan Y."/>
            <person name="Xia L."/>
            <person name="Li J."/>
            <person name="Zhao F."/>
            <person name="Cao W."/>
        </authorList>
    </citation>
    <scope>NUCLEOTIDE SEQUENCE</scope>
    <source>
        <strain evidence="1">Hyas-2018</strain>
    </source>
</reference>
<organism evidence="1 2">
    <name type="scientific">Hyalomma asiaticum</name>
    <name type="common">Tick</name>
    <dbReference type="NCBI Taxonomy" id="266040"/>
    <lineage>
        <taxon>Eukaryota</taxon>
        <taxon>Metazoa</taxon>
        <taxon>Ecdysozoa</taxon>
        <taxon>Arthropoda</taxon>
        <taxon>Chelicerata</taxon>
        <taxon>Arachnida</taxon>
        <taxon>Acari</taxon>
        <taxon>Parasitiformes</taxon>
        <taxon>Ixodida</taxon>
        <taxon>Ixodoidea</taxon>
        <taxon>Ixodidae</taxon>
        <taxon>Hyalomminae</taxon>
        <taxon>Hyalomma</taxon>
    </lineage>
</organism>
<proteinExistence type="predicted"/>
<sequence>MTAQSDAAHCRRSNHSRVAADVVTTTFANVSPGLWTSFPSHVVPNQFSDRLRAVEFSMCDISARMHCLAERRSKIGQTVTGKYANAMRVSNSIAAATARPTLFRFISFETRAPNLRQTVPKGDAARFVWFAARPERSEETRASLSPRLPPCATEPSDESYVAPSALRLPPVGARKVLWEKRAQAPSPSYELLGLSASGLKRCEDTRHTLTQKFLKKGTRFPRRTTITRACRPATLSLTANRSAAAGYDPECSAAPAETSTDNDPELATDVMETDDQDTETQLPKTPQACTIPGSENTQEITQVSPSLVLLGDAVGVNLSRSRTRTPSHNRMASGEPGRQRLMCTSRLRPPTHDSTKPQAPPTSKSPEVDLALSKPQVLSSTAKHTPIHCPEYRRV</sequence>
<keyword evidence="2" id="KW-1185">Reference proteome</keyword>
<comment type="caution">
    <text evidence="1">The sequence shown here is derived from an EMBL/GenBank/DDBJ whole genome shotgun (WGS) entry which is preliminary data.</text>
</comment>
<evidence type="ECO:0000313" key="1">
    <source>
        <dbReference type="EMBL" id="KAH6930586.1"/>
    </source>
</evidence>
<protein>
    <submittedName>
        <fullName evidence="1">Uncharacterized protein</fullName>
    </submittedName>
</protein>
<accession>A0ACB7S6M2</accession>
<dbReference type="Proteomes" id="UP000821845">
    <property type="component" value="Chromosome 5"/>
</dbReference>
<gene>
    <name evidence="1" type="ORF">HPB50_014923</name>
</gene>
<evidence type="ECO:0000313" key="2">
    <source>
        <dbReference type="Proteomes" id="UP000821845"/>
    </source>
</evidence>